<dbReference type="EMBL" id="KQ087194">
    <property type="protein sequence ID" value="KLT43554.1"/>
    <property type="molecule type" value="Genomic_DNA"/>
</dbReference>
<dbReference type="Proteomes" id="UP000053611">
    <property type="component" value="Unassembled WGS sequence"/>
</dbReference>
<keyword evidence="3" id="KW-1185">Reference proteome</keyword>
<dbReference type="GeneID" id="28983362"/>
<evidence type="ECO:0000313" key="3">
    <source>
        <dbReference type="Proteomes" id="UP000053611"/>
    </source>
</evidence>
<protein>
    <submittedName>
        <fullName evidence="2">Uncharacterized protein</fullName>
    </submittedName>
</protein>
<feature type="region of interest" description="Disordered" evidence="1">
    <location>
        <begin position="228"/>
        <end position="255"/>
    </location>
</feature>
<sequence length="255" mass="27322">MRRALNVNITRAVAQTAARPAAAAFRLRVPITSSLPALSISRRFLSSLPGSNSPPKLDRAVGEHVVVEARAGPSQGNAWTGHVQLALSGGAEALTLVIRADPPSASDAVWDDAPPGKEHIKQWHADLVEALLNILVAYLPTTPIRVVGLEAVGREGDGDGEEGYVKGWVETTVSQWCQLESDAAVAEIKEREGEGRDVYTLPETAAAISEAGKPMRNLQLTSLAAFEGREEEKKDEHGHKHDHDHGHSCGPSCHH</sequence>
<proteinExistence type="predicted"/>
<evidence type="ECO:0000313" key="2">
    <source>
        <dbReference type="EMBL" id="KLT43554.1"/>
    </source>
</evidence>
<name>A0A0J1B750_9TREE</name>
<feature type="compositionally biased region" description="Basic and acidic residues" evidence="1">
    <location>
        <begin position="228"/>
        <end position="247"/>
    </location>
</feature>
<gene>
    <name evidence="2" type="ORF">CC85DRAFT_284477</name>
</gene>
<accession>A0A0J1B750</accession>
<evidence type="ECO:0000256" key="1">
    <source>
        <dbReference type="SAM" id="MobiDB-lite"/>
    </source>
</evidence>
<dbReference type="AlphaFoldDB" id="A0A0J1B750"/>
<organism evidence="2 3">
    <name type="scientific">Cutaneotrichosporon oleaginosum</name>
    <dbReference type="NCBI Taxonomy" id="879819"/>
    <lineage>
        <taxon>Eukaryota</taxon>
        <taxon>Fungi</taxon>
        <taxon>Dikarya</taxon>
        <taxon>Basidiomycota</taxon>
        <taxon>Agaricomycotina</taxon>
        <taxon>Tremellomycetes</taxon>
        <taxon>Trichosporonales</taxon>
        <taxon>Trichosporonaceae</taxon>
        <taxon>Cutaneotrichosporon</taxon>
    </lineage>
</organism>
<dbReference type="RefSeq" id="XP_018280045.1">
    <property type="nucleotide sequence ID" value="XM_018422759.1"/>
</dbReference>
<reference evidence="2 3" key="1">
    <citation type="submission" date="2015-03" db="EMBL/GenBank/DDBJ databases">
        <title>Genomics and transcriptomics of the oil-accumulating basidiomycete yeast T. oleaginosus allow insights into substrate utilization and the diverse evolutionary trajectories of mating systems in fungi.</title>
        <authorList>
            <consortium name="DOE Joint Genome Institute"/>
            <person name="Kourist R."/>
            <person name="Kracht O."/>
            <person name="Bracharz F."/>
            <person name="Lipzen A."/>
            <person name="Nolan M."/>
            <person name="Ohm R."/>
            <person name="Grigoriev I."/>
            <person name="Sun S."/>
            <person name="Heitman J."/>
            <person name="Bruck T."/>
            <person name="Nowrousian M."/>
        </authorList>
    </citation>
    <scope>NUCLEOTIDE SEQUENCE [LARGE SCALE GENOMIC DNA]</scope>
    <source>
        <strain evidence="2 3">IBC0246</strain>
    </source>
</reference>